<dbReference type="Pfam" id="PF00149">
    <property type="entry name" value="Metallophos"/>
    <property type="match status" value="1"/>
</dbReference>
<organism evidence="3">
    <name type="scientific">Laccaria bicolor (strain S238N-H82 / ATCC MYA-4686)</name>
    <name type="common">Bicoloured deceiver</name>
    <name type="synonym">Laccaria laccata var. bicolor</name>
    <dbReference type="NCBI Taxonomy" id="486041"/>
    <lineage>
        <taxon>Eukaryota</taxon>
        <taxon>Fungi</taxon>
        <taxon>Dikarya</taxon>
        <taxon>Basidiomycota</taxon>
        <taxon>Agaricomycotina</taxon>
        <taxon>Agaricomycetes</taxon>
        <taxon>Agaricomycetidae</taxon>
        <taxon>Agaricales</taxon>
        <taxon>Agaricineae</taxon>
        <taxon>Hydnangiaceae</taxon>
        <taxon>Laccaria</taxon>
    </lineage>
</organism>
<dbReference type="EMBL" id="DS547098">
    <property type="protein sequence ID" value="EDR10051.1"/>
    <property type="molecule type" value="Genomic_DNA"/>
</dbReference>
<dbReference type="PANTHER" id="PTHR12905">
    <property type="entry name" value="METALLOPHOSPHOESTERASE"/>
    <property type="match status" value="1"/>
</dbReference>
<sequence>MSNLFSSGGLDDLLHSRLAQDNQSPLRRLYAQSPSLAFFVAASAYNLFRHSSFPDRLLPPPTDSNKVRVVCVSDTHNHLLPYSSIPDGDIFIHAGDLTNSGSVDQLRLTLDWIRGLPHAHKVLIAGNHDTALADKAQREQLNFAGLIYLQDEAVELVIRGRTLRVFGSPWTPQYGNFAFQYPRGDAATEKWTCIPMGVDVLVTHGPPKSHVDNNGLGCAALLDALWKTQPSAVVCGHIHSGRGLETLKWDEGQRLWESIVKARKAGWFDAIALVCKLGWAWIRGMKHRARETTILNCAITGGMRDQLVRNAVALDI</sequence>
<evidence type="ECO:0000259" key="1">
    <source>
        <dbReference type="Pfam" id="PF00149"/>
    </source>
</evidence>
<dbReference type="SUPFAM" id="SSF56300">
    <property type="entry name" value="Metallo-dependent phosphatases"/>
    <property type="match status" value="1"/>
</dbReference>
<dbReference type="GeneID" id="6074836"/>
<dbReference type="InterPro" id="IPR051693">
    <property type="entry name" value="UPF0046_metallophosphoest"/>
</dbReference>
<feature type="domain" description="Calcineurin-like phosphoesterase" evidence="1">
    <location>
        <begin position="68"/>
        <end position="240"/>
    </location>
</feature>
<dbReference type="OrthoDB" id="630188at2759"/>
<dbReference type="CDD" id="cd07379">
    <property type="entry name" value="MPP_239FB"/>
    <property type="match status" value="1"/>
</dbReference>
<dbReference type="InterPro" id="IPR004843">
    <property type="entry name" value="Calcineurin-like_PHP"/>
</dbReference>
<keyword evidence="3" id="KW-1185">Reference proteome</keyword>
<dbReference type="PANTHER" id="PTHR12905:SF0">
    <property type="entry name" value="CALCINEURIN-LIKE PHOSPHOESTERASE DOMAIN-CONTAINING PROTEIN"/>
    <property type="match status" value="1"/>
</dbReference>
<dbReference type="InterPro" id="IPR029052">
    <property type="entry name" value="Metallo-depent_PP-like"/>
</dbReference>
<reference evidence="2 3" key="1">
    <citation type="journal article" date="2008" name="Nature">
        <title>The genome of Laccaria bicolor provides insights into mycorrhizal symbiosis.</title>
        <authorList>
            <person name="Martin F."/>
            <person name="Aerts A."/>
            <person name="Ahren D."/>
            <person name="Brun A."/>
            <person name="Danchin E.G.J."/>
            <person name="Duchaussoy F."/>
            <person name="Gibon J."/>
            <person name="Kohler A."/>
            <person name="Lindquist E."/>
            <person name="Pereda V."/>
            <person name="Salamov A."/>
            <person name="Shapiro H.J."/>
            <person name="Wuyts J."/>
            <person name="Blaudez D."/>
            <person name="Buee M."/>
            <person name="Brokstein P."/>
            <person name="Canbaeck B."/>
            <person name="Cohen D."/>
            <person name="Courty P.E."/>
            <person name="Coutinho P.M."/>
            <person name="Delaruelle C."/>
            <person name="Detter J.C."/>
            <person name="Deveau A."/>
            <person name="DiFazio S."/>
            <person name="Duplessis S."/>
            <person name="Fraissinet-Tachet L."/>
            <person name="Lucic E."/>
            <person name="Frey-Klett P."/>
            <person name="Fourrey C."/>
            <person name="Feussner I."/>
            <person name="Gay G."/>
            <person name="Grimwood J."/>
            <person name="Hoegger P.J."/>
            <person name="Jain P."/>
            <person name="Kilaru S."/>
            <person name="Labbe J."/>
            <person name="Lin Y.C."/>
            <person name="Legue V."/>
            <person name="Le Tacon F."/>
            <person name="Marmeisse R."/>
            <person name="Melayah D."/>
            <person name="Montanini B."/>
            <person name="Muratet M."/>
            <person name="Nehls U."/>
            <person name="Niculita-Hirzel H."/>
            <person name="Oudot-Le Secq M.P."/>
            <person name="Peter M."/>
            <person name="Quesneville H."/>
            <person name="Rajashekar B."/>
            <person name="Reich M."/>
            <person name="Rouhier N."/>
            <person name="Schmutz J."/>
            <person name="Yin T."/>
            <person name="Chalot M."/>
            <person name="Henrissat B."/>
            <person name="Kuees U."/>
            <person name="Lucas S."/>
            <person name="Van de Peer Y."/>
            <person name="Podila G.K."/>
            <person name="Polle A."/>
            <person name="Pukkila P.J."/>
            <person name="Richardson P.M."/>
            <person name="Rouze P."/>
            <person name="Sanders I.R."/>
            <person name="Stajich J.E."/>
            <person name="Tunlid A."/>
            <person name="Tuskan G."/>
            <person name="Grigoriev I.V."/>
        </authorList>
    </citation>
    <scope>NUCLEOTIDE SEQUENCE [LARGE SCALE GENOMIC DNA]</scope>
    <source>
        <strain evidence="3">S238N-H82 / ATCC MYA-4686</strain>
    </source>
</reference>
<dbReference type="GO" id="GO:0016787">
    <property type="term" value="F:hydrolase activity"/>
    <property type="evidence" value="ECO:0007669"/>
    <property type="project" value="InterPro"/>
</dbReference>
<name>B0D5N9_LACBS</name>
<dbReference type="KEGG" id="lbc:LACBIDRAFT_184113"/>
<dbReference type="Proteomes" id="UP000001194">
    <property type="component" value="Unassembled WGS sequence"/>
</dbReference>
<dbReference type="InParanoid" id="B0D5N9"/>
<protein>
    <submittedName>
        <fullName evidence="2">Predicted protein</fullName>
    </submittedName>
</protein>
<accession>B0D5N9</accession>
<gene>
    <name evidence="2" type="ORF">LACBIDRAFT_184113</name>
</gene>
<dbReference type="RefSeq" id="XP_001879436.1">
    <property type="nucleotide sequence ID" value="XM_001879401.1"/>
</dbReference>
<dbReference type="Gene3D" id="3.60.21.10">
    <property type="match status" value="1"/>
</dbReference>
<dbReference type="AlphaFoldDB" id="B0D5N9"/>
<evidence type="ECO:0000313" key="3">
    <source>
        <dbReference type="Proteomes" id="UP000001194"/>
    </source>
</evidence>
<proteinExistence type="predicted"/>
<dbReference type="HOGENOM" id="CLU_041441_3_0_1"/>
<evidence type="ECO:0000313" key="2">
    <source>
        <dbReference type="EMBL" id="EDR10051.1"/>
    </source>
</evidence>